<evidence type="ECO:0000313" key="6">
    <source>
        <dbReference type="EMBL" id="VDC19831.1"/>
    </source>
</evidence>
<dbReference type="GO" id="GO:0003700">
    <property type="term" value="F:DNA-binding transcription factor activity"/>
    <property type="evidence" value="ECO:0007669"/>
    <property type="project" value="TreeGrafter"/>
</dbReference>
<dbReference type="RefSeq" id="WP_160144508.1">
    <property type="nucleotide sequence ID" value="NZ_UXAW01000031.1"/>
</dbReference>
<name>A0A3P5WY17_9RHOB</name>
<protein>
    <submittedName>
        <fullName evidence="6">DNA-binding transcriptional repressor AcrR</fullName>
    </submittedName>
</protein>
<evidence type="ECO:0000256" key="3">
    <source>
        <dbReference type="ARBA" id="ARBA00023163"/>
    </source>
</evidence>
<feature type="DNA-binding region" description="H-T-H motif" evidence="4">
    <location>
        <begin position="28"/>
        <end position="47"/>
    </location>
</feature>
<dbReference type="InterPro" id="IPR009057">
    <property type="entry name" value="Homeodomain-like_sf"/>
</dbReference>
<sequence>MRADALRNRNAVLDAAARIYSERGFDVAMADIAAEAGVGRTTLLRNFPSRMELASALFERAMEQIRSLATAQKGEPGDLEELLDLKLSFYIENGGLAEAVQKESGESDGFRADRCEVARILLAAARPSIETGLLRKDLTLEVFLILQQAIAGAMRTGGDRSERSERARIVRSLLLDGLRRRA</sequence>
<dbReference type="Proteomes" id="UP000277498">
    <property type="component" value="Unassembled WGS sequence"/>
</dbReference>
<keyword evidence="1" id="KW-0805">Transcription regulation</keyword>
<evidence type="ECO:0000256" key="2">
    <source>
        <dbReference type="ARBA" id="ARBA00023125"/>
    </source>
</evidence>
<dbReference type="PANTHER" id="PTHR30055">
    <property type="entry name" value="HTH-TYPE TRANSCRIPTIONAL REGULATOR RUTR"/>
    <property type="match status" value="1"/>
</dbReference>
<feature type="domain" description="HTH tetR-type" evidence="5">
    <location>
        <begin position="6"/>
        <end position="65"/>
    </location>
</feature>
<dbReference type="OrthoDB" id="9795011at2"/>
<gene>
    <name evidence="6" type="ORF">XINFAN_00236</name>
</gene>
<dbReference type="GO" id="GO:0000976">
    <property type="term" value="F:transcription cis-regulatory region binding"/>
    <property type="evidence" value="ECO:0007669"/>
    <property type="project" value="TreeGrafter"/>
</dbReference>
<dbReference type="SUPFAM" id="SSF46689">
    <property type="entry name" value="Homeodomain-like"/>
    <property type="match status" value="1"/>
</dbReference>
<dbReference type="PRINTS" id="PR00455">
    <property type="entry name" value="HTHTETR"/>
</dbReference>
<organism evidence="6 7">
    <name type="scientific">Pseudogemmobacter humi</name>
    <dbReference type="NCBI Taxonomy" id="2483812"/>
    <lineage>
        <taxon>Bacteria</taxon>
        <taxon>Pseudomonadati</taxon>
        <taxon>Pseudomonadota</taxon>
        <taxon>Alphaproteobacteria</taxon>
        <taxon>Rhodobacterales</taxon>
        <taxon>Paracoccaceae</taxon>
        <taxon>Pseudogemmobacter</taxon>
    </lineage>
</organism>
<keyword evidence="2 4" id="KW-0238">DNA-binding</keyword>
<dbReference type="AlphaFoldDB" id="A0A3P5WY17"/>
<dbReference type="PANTHER" id="PTHR30055:SF234">
    <property type="entry name" value="HTH-TYPE TRANSCRIPTIONAL REGULATOR BETI"/>
    <property type="match status" value="1"/>
</dbReference>
<dbReference type="InterPro" id="IPR001647">
    <property type="entry name" value="HTH_TetR"/>
</dbReference>
<evidence type="ECO:0000259" key="5">
    <source>
        <dbReference type="PROSITE" id="PS50977"/>
    </source>
</evidence>
<keyword evidence="3" id="KW-0804">Transcription</keyword>
<reference evidence="6 7" key="1">
    <citation type="submission" date="2018-11" db="EMBL/GenBank/DDBJ databases">
        <authorList>
            <person name="Criscuolo A."/>
        </authorList>
    </citation>
    <scope>NUCLEOTIDE SEQUENCE [LARGE SCALE GENOMIC DNA]</scope>
    <source>
        <strain evidence="6">ACIP111625</strain>
    </source>
</reference>
<proteinExistence type="predicted"/>
<dbReference type="Gene3D" id="1.10.357.10">
    <property type="entry name" value="Tetracycline Repressor, domain 2"/>
    <property type="match status" value="1"/>
</dbReference>
<evidence type="ECO:0000256" key="4">
    <source>
        <dbReference type="PROSITE-ProRule" id="PRU00335"/>
    </source>
</evidence>
<dbReference type="Pfam" id="PF00440">
    <property type="entry name" value="TetR_N"/>
    <property type="match status" value="1"/>
</dbReference>
<dbReference type="PROSITE" id="PS50977">
    <property type="entry name" value="HTH_TETR_2"/>
    <property type="match status" value="1"/>
</dbReference>
<dbReference type="EMBL" id="UXAW01000031">
    <property type="protein sequence ID" value="VDC19831.1"/>
    <property type="molecule type" value="Genomic_DNA"/>
</dbReference>
<evidence type="ECO:0000256" key="1">
    <source>
        <dbReference type="ARBA" id="ARBA00023015"/>
    </source>
</evidence>
<evidence type="ECO:0000313" key="7">
    <source>
        <dbReference type="Proteomes" id="UP000277498"/>
    </source>
</evidence>
<accession>A0A3P5WY17</accession>
<keyword evidence="7" id="KW-1185">Reference proteome</keyword>
<dbReference type="InterPro" id="IPR050109">
    <property type="entry name" value="HTH-type_TetR-like_transc_reg"/>
</dbReference>